<evidence type="ECO:0000313" key="2">
    <source>
        <dbReference type="EMBL" id="MBE0348897.1"/>
    </source>
</evidence>
<dbReference type="Proteomes" id="UP000660708">
    <property type="component" value="Unassembled WGS sequence"/>
</dbReference>
<proteinExistence type="predicted"/>
<keyword evidence="3" id="KW-1185">Reference proteome</keyword>
<comment type="caution">
    <text evidence="2">The sequence shown here is derived from an EMBL/GenBank/DDBJ whole genome shotgun (WGS) entry which is preliminary data.</text>
</comment>
<evidence type="ECO:0000259" key="1">
    <source>
        <dbReference type="Pfam" id="PF12680"/>
    </source>
</evidence>
<feature type="domain" description="SnoaL-like" evidence="1">
    <location>
        <begin position="10"/>
        <end position="118"/>
    </location>
</feature>
<organism evidence="2 3">
    <name type="scientific">Pseudoalteromonas peptidolytica F12-50-A1</name>
    <dbReference type="NCBI Taxonomy" id="1315280"/>
    <lineage>
        <taxon>Bacteria</taxon>
        <taxon>Pseudomonadati</taxon>
        <taxon>Pseudomonadota</taxon>
        <taxon>Gammaproteobacteria</taxon>
        <taxon>Alteromonadales</taxon>
        <taxon>Pseudoalteromonadaceae</taxon>
        <taxon>Pseudoalteromonas</taxon>
    </lineage>
</organism>
<dbReference type="InterPro" id="IPR037401">
    <property type="entry name" value="SnoaL-like"/>
</dbReference>
<accession>A0A8I0N0V5</accession>
<name>A0A8I0N0V5_9GAMM</name>
<protein>
    <recommendedName>
        <fullName evidence="1">SnoaL-like domain-containing protein</fullName>
    </recommendedName>
</protein>
<gene>
    <name evidence="2" type="ORF">PPEP_b0755</name>
</gene>
<dbReference type="Gene3D" id="3.10.450.50">
    <property type="match status" value="1"/>
</dbReference>
<dbReference type="RefSeq" id="WP_125251241.1">
    <property type="nucleotide sequence ID" value="NZ_AQHF01000034.1"/>
</dbReference>
<dbReference type="SUPFAM" id="SSF54427">
    <property type="entry name" value="NTF2-like"/>
    <property type="match status" value="1"/>
</dbReference>
<dbReference type="EMBL" id="AQHF01000034">
    <property type="protein sequence ID" value="MBE0348897.1"/>
    <property type="molecule type" value="Genomic_DNA"/>
</dbReference>
<evidence type="ECO:0000313" key="3">
    <source>
        <dbReference type="Proteomes" id="UP000660708"/>
    </source>
</evidence>
<dbReference type="Pfam" id="PF12680">
    <property type="entry name" value="SnoaL_2"/>
    <property type="match status" value="1"/>
</dbReference>
<dbReference type="InterPro" id="IPR032710">
    <property type="entry name" value="NTF2-like_dom_sf"/>
</dbReference>
<sequence length="142" mass="16071">MEKNSLITLVKAYFEKIDAGDPTYIDLFHDEVTFFFPKFGDAVGKQALLEFGDKIGSSLNSIWHDIEQFNFIVSGNTVVVEGQEGGVMRDGTKWPDNHISSGRFCSVFECNDNLISRMYIYVDPDFPSRDSERIATLSRVTL</sequence>
<dbReference type="AlphaFoldDB" id="A0A8I0N0V5"/>
<reference evidence="2 3" key="1">
    <citation type="submission" date="2015-06" db="EMBL/GenBank/DDBJ databases">
        <title>Genome sequence of Pseudoalteromonas peptidolytica.</title>
        <authorList>
            <person name="Xie B.-B."/>
            <person name="Rong J.-C."/>
            <person name="Qin Q.-L."/>
            <person name="Zhang Y.-Z."/>
        </authorList>
    </citation>
    <scope>NUCLEOTIDE SEQUENCE [LARGE SCALE GENOMIC DNA]</scope>
    <source>
        <strain evidence="2 3">F12-50-A1</strain>
    </source>
</reference>